<reference evidence="1" key="1">
    <citation type="submission" date="2022-10" db="EMBL/GenBank/DDBJ databases">
        <authorList>
            <person name="Yu W.X."/>
        </authorList>
    </citation>
    <scope>NUCLEOTIDE SEQUENCE</scope>
    <source>
        <strain evidence="1">AAT</strain>
    </source>
</reference>
<sequence>MLKNKWGWLVLIFLIIISCKTTEKVVIGNVTSISDVKLRKQLKDHEINYDQLYIKKANFTFNDGSQKRSFKGSFVIKKDSVIIVSIYAPMGIEVVRTQLTNDSVIIVDKHNKQVFKTDYSYFSKDFGVDISFDILQALISNQLFLYPSELDFYDGLKKYKNHVEQDFYSFKSIRDKRVNRIVKRDNANLVIHEISIHPDIYKIFNVFIKDFGSGQTLTVKYDDFKQFDKILFPETYEIEASQGIKKFQISLKINYLEINDGGSLHFKIPSSYQVKEI</sequence>
<comment type="caution">
    <text evidence="1">The sequence shown here is derived from an EMBL/GenBank/DDBJ whole genome shotgun (WGS) entry which is preliminary data.</text>
</comment>
<proteinExistence type="predicted"/>
<keyword evidence="2" id="KW-1185">Reference proteome</keyword>
<evidence type="ECO:0000313" key="1">
    <source>
        <dbReference type="EMBL" id="MCW3785175.1"/>
    </source>
</evidence>
<dbReference type="EMBL" id="JAPDPJ010000001">
    <property type="protein sequence ID" value="MCW3785175.1"/>
    <property type="molecule type" value="Genomic_DNA"/>
</dbReference>
<dbReference type="AlphaFoldDB" id="A0AAE3SDG5"/>
<evidence type="ECO:0000313" key="2">
    <source>
        <dbReference type="Proteomes" id="UP001209229"/>
    </source>
</evidence>
<dbReference type="Pfam" id="PF14125">
    <property type="entry name" value="DUF4292"/>
    <property type="match status" value="1"/>
</dbReference>
<protein>
    <submittedName>
        <fullName evidence="1">DUF4292 domain-containing protein</fullName>
    </submittedName>
</protein>
<dbReference type="Proteomes" id="UP001209229">
    <property type="component" value="Unassembled WGS sequence"/>
</dbReference>
<organism evidence="1 2">
    <name type="scientific">Plebeiibacterium sediminum</name>
    <dbReference type="NCBI Taxonomy" id="2992112"/>
    <lineage>
        <taxon>Bacteria</taxon>
        <taxon>Pseudomonadati</taxon>
        <taxon>Bacteroidota</taxon>
        <taxon>Bacteroidia</taxon>
        <taxon>Marinilabiliales</taxon>
        <taxon>Marinilabiliaceae</taxon>
        <taxon>Plebeiibacterium</taxon>
    </lineage>
</organism>
<name>A0AAE3SDG5_9BACT</name>
<dbReference type="InterPro" id="IPR025634">
    <property type="entry name" value="DUF4292"/>
</dbReference>
<dbReference type="RefSeq" id="WP_301188746.1">
    <property type="nucleotide sequence ID" value="NZ_JAPDPJ010000001.1"/>
</dbReference>
<gene>
    <name evidence="1" type="ORF">OM075_01785</name>
</gene>
<dbReference type="PROSITE" id="PS51257">
    <property type="entry name" value="PROKAR_LIPOPROTEIN"/>
    <property type="match status" value="1"/>
</dbReference>
<accession>A0AAE3SDG5</accession>